<dbReference type="InterPro" id="IPR036291">
    <property type="entry name" value="NAD(P)-bd_dom_sf"/>
</dbReference>
<dbReference type="InterPro" id="IPR051397">
    <property type="entry name" value="Zn-ADH-like_protein"/>
</dbReference>
<evidence type="ECO:0000313" key="1">
    <source>
        <dbReference type="EMBL" id="KAK4504677.1"/>
    </source>
</evidence>
<name>A0ABR0ESU7_ZASCE</name>
<dbReference type="SUPFAM" id="SSF51735">
    <property type="entry name" value="NAD(P)-binding Rossmann-fold domains"/>
    <property type="match status" value="1"/>
</dbReference>
<organism evidence="1 2">
    <name type="scientific">Zasmidium cellare</name>
    <name type="common">Wine cellar mold</name>
    <name type="synonym">Racodium cellare</name>
    <dbReference type="NCBI Taxonomy" id="395010"/>
    <lineage>
        <taxon>Eukaryota</taxon>
        <taxon>Fungi</taxon>
        <taxon>Dikarya</taxon>
        <taxon>Ascomycota</taxon>
        <taxon>Pezizomycotina</taxon>
        <taxon>Dothideomycetes</taxon>
        <taxon>Dothideomycetidae</taxon>
        <taxon>Mycosphaerellales</taxon>
        <taxon>Mycosphaerellaceae</taxon>
        <taxon>Zasmidium</taxon>
    </lineage>
</organism>
<dbReference type="Gene3D" id="3.90.180.10">
    <property type="entry name" value="Medium-chain alcohol dehydrogenases, catalytic domain"/>
    <property type="match status" value="1"/>
</dbReference>
<dbReference type="Proteomes" id="UP001305779">
    <property type="component" value="Unassembled WGS sequence"/>
</dbReference>
<keyword evidence="2" id="KW-1185">Reference proteome</keyword>
<dbReference type="PANTHER" id="PTHR43677:SF11">
    <property type="entry name" value="ZINC-CONTAINING ALCOHOL DEHYDROGENASE"/>
    <property type="match status" value="1"/>
</dbReference>
<evidence type="ECO:0000313" key="2">
    <source>
        <dbReference type="Proteomes" id="UP001305779"/>
    </source>
</evidence>
<proteinExistence type="predicted"/>
<sequence>MHQAQIDTWGATPKYIEVSDLPEPTSDEVQIKVEAVGIHRVVRSRASGKHYSSGTLPHIPGIDGVGRRLPDNKLVYFWTFGTGVLREYVNLPKTSVYELPEGSDPIQVASAINPAMSSWMTFKGRTKDLPKDFTVLILGATTASGRVAISIARSLGAKKIIGAARSQSALDTLPLDQKIVIQDDISKTDFNNLDDVDVVLDYIYGPLTIHLFTALKTPKPVQYVHIGAVSGVTEIDLPGAILRSKDITIRGSGPGAWNMKDFAASLPELLGIVSGMEEKGPVHVAKLEDVEREWGFEGKERLVFVP</sequence>
<accession>A0ABR0ESU7</accession>
<dbReference type="PANTHER" id="PTHR43677">
    <property type="entry name" value="SHORT-CHAIN DEHYDROGENASE/REDUCTASE"/>
    <property type="match status" value="1"/>
</dbReference>
<gene>
    <name evidence="1" type="ORF">PRZ48_002638</name>
</gene>
<dbReference type="InterPro" id="IPR011032">
    <property type="entry name" value="GroES-like_sf"/>
</dbReference>
<protein>
    <recommendedName>
        <fullName evidence="3">Quinone oxidoreductase</fullName>
    </recommendedName>
</protein>
<reference evidence="1 2" key="1">
    <citation type="journal article" date="2023" name="G3 (Bethesda)">
        <title>A chromosome-level genome assembly of Zasmidium syzygii isolated from banana leaves.</title>
        <authorList>
            <person name="van Westerhoven A.C."/>
            <person name="Mehrabi R."/>
            <person name="Talebi R."/>
            <person name="Steentjes M.B.F."/>
            <person name="Corcolon B."/>
            <person name="Chong P.A."/>
            <person name="Kema G.H.J."/>
            <person name="Seidl M.F."/>
        </authorList>
    </citation>
    <scope>NUCLEOTIDE SEQUENCE [LARGE SCALE GENOMIC DNA]</scope>
    <source>
        <strain evidence="1 2">P124</strain>
    </source>
</reference>
<dbReference type="Gene3D" id="3.40.50.720">
    <property type="entry name" value="NAD(P)-binding Rossmann-like Domain"/>
    <property type="match status" value="1"/>
</dbReference>
<dbReference type="SUPFAM" id="SSF50129">
    <property type="entry name" value="GroES-like"/>
    <property type="match status" value="1"/>
</dbReference>
<comment type="caution">
    <text evidence="1">The sequence shown here is derived from an EMBL/GenBank/DDBJ whole genome shotgun (WGS) entry which is preliminary data.</text>
</comment>
<dbReference type="EMBL" id="JAXOVC010000002">
    <property type="protein sequence ID" value="KAK4504677.1"/>
    <property type="molecule type" value="Genomic_DNA"/>
</dbReference>
<evidence type="ECO:0008006" key="3">
    <source>
        <dbReference type="Google" id="ProtNLM"/>
    </source>
</evidence>